<keyword evidence="4 6" id="KW-0862">Zinc</keyword>
<dbReference type="InterPro" id="IPR007527">
    <property type="entry name" value="Znf_SWIM"/>
</dbReference>
<dbReference type="InterPro" id="IPR004330">
    <property type="entry name" value="FAR1_DNA_bnd_dom"/>
</dbReference>
<gene>
    <name evidence="9" type="ORF">FSB_LOCUS14755</name>
</gene>
<evidence type="ECO:0000259" key="8">
    <source>
        <dbReference type="PROSITE" id="PS50966"/>
    </source>
</evidence>
<evidence type="ECO:0000256" key="2">
    <source>
        <dbReference type="ARBA" id="ARBA00022723"/>
    </source>
</evidence>
<dbReference type="PANTHER" id="PTHR31669:SF282">
    <property type="entry name" value="PROTEIN FAR1-RELATED SEQUENCE"/>
    <property type="match status" value="1"/>
</dbReference>
<proteinExistence type="inferred from homology"/>
<evidence type="ECO:0000313" key="9">
    <source>
        <dbReference type="EMBL" id="SPC86873.1"/>
    </source>
</evidence>
<dbReference type="InterPro" id="IPR031052">
    <property type="entry name" value="FHY3/FAR1"/>
</dbReference>
<feature type="domain" description="SWIM-type" evidence="8">
    <location>
        <begin position="430"/>
        <end position="468"/>
    </location>
</feature>
<reference evidence="9" key="1">
    <citation type="submission" date="2018-02" db="EMBL/GenBank/DDBJ databases">
        <authorList>
            <person name="Cohen D.B."/>
            <person name="Kent A.D."/>
        </authorList>
    </citation>
    <scope>NUCLEOTIDE SEQUENCE</scope>
</reference>
<dbReference type="Pfam" id="PF04434">
    <property type="entry name" value="SWIM"/>
    <property type="match status" value="1"/>
</dbReference>
<evidence type="ECO:0000256" key="5">
    <source>
        <dbReference type="PROSITE-ProRule" id="PRU00325"/>
    </source>
</evidence>
<dbReference type="GO" id="GO:0006355">
    <property type="term" value="P:regulation of DNA-templated transcription"/>
    <property type="evidence" value="ECO:0007669"/>
    <property type="project" value="UniProtKB-UniRule"/>
</dbReference>
<dbReference type="InterPro" id="IPR018289">
    <property type="entry name" value="MULE_transposase_dom"/>
</dbReference>
<feature type="region of interest" description="Disordered" evidence="7">
    <location>
        <begin position="579"/>
        <end position="601"/>
    </location>
</feature>
<comment type="subcellular location">
    <subcellularLocation>
        <location evidence="6">Nucleus</location>
    </subcellularLocation>
</comment>
<comment type="function">
    <text evidence="6">Putative transcription activator involved in regulating light control of development.</text>
</comment>
<evidence type="ECO:0000256" key="7">
    <source>
        <dbReference type="SAM" id="MobiDB-lite"/>
    </source>
</evidence>
<evidence type="ECO:0000256" key="1">
    <source>
        <dbReference type="ARBA" id="ARBA00005889"/>
    </source>
</evidence>
<dbReference type="Pfam" id="PF10551">
    <property type="entry name" value="MULE"/>
    <property type="match status" value="1"/>
</dbReference>
<dbReference type="EMBL" id="OIVN01000883">
    <property type="protein sequence ID" value="SPC86873.1"/>
    <property type="molecule type" value="Genomic_DNA"/>
</dbReference>
<dbReference type="PROSITE" id="PS50966">
    <property type="entry name" value="ZF_SWIM"/>
    <property type="match status" value="1"/>
</dbReference>
<sequence length="601" mass="69464">MTDNNLIMDHSSYNIHSWSSESDGEEIVSSESNGFETISESFVSINEGNREFKSLVPEIGMSFSCEQEAHKFYQKYATKMGFKVRKGKVQRLSNGSLRKRYFFCSQEGFRSKKQPTKKTTYTRKETRTGCNAKIQITFENESKHLRDKQMNSLQPEDAQGLIDCLKQLQVEDPSLFYTLQVDAESHMTNFFWRDSRSKIDYDYFGDVLILDTTFRMDRYNMICAPFLGVNHHQQPVLFGCAFLLDETMETYTWLLGTFMGAMGRRQPKTILTTECQAILKAVKVTLPKIEHHLCKPHVCQNAKQHLSMYYRQLGFESLFHSIQGSEKFSNANVFQNRKSEAMTLPEYVQKYEKAAEQQRREELHEDFCCNASEPKLILRSPMEKQAANIYTRTMFEIFQNELIRIMSVPLRRITKSGTTFTFKVTEGENIENIVEFNRLDSTVTCSCRMFESIGILCVHALKVLNTKNIFQIPPQYILKRWTKSAKDGVVEDDNCEEIGDKNDSSLSSSKRKLVHKALNFITKSFAGEKSLKIADHYLDIGIKKVEDVLKLGSECLDTKAPEIYVHKKSGVADPIKETYHDQEETSKRSMECQIQKKHKHN</sequence>
<keyword evidence="6" id="KW-0539">Nucleus</keyword>
<keyword evidence="3 5" id="KW-0863">Zinc-finger</keyword>
<dbReference type="AlphaFoldDB" id="A0A2N9FI68"/>
<feature type="compositionally biased region" description="Basic and acidic residues" evidence="7">
    <location>
        <begin position="579"/>
        <end position="590"/>
    </location>
</feature>
<keyword evidence="2 6" id="KW-0479">Metal-binding</keyword>
<dbReference type="GO" id="GO:0005634">
    <property type="term" value="C:nucleus"/>
    <property type="evidence" value="ECO:0007669"/>
    <property type="project" value="UniProtKB-SubCell"/>
</dbReference>
<protein>
    <recommendedName>
        <fullName evidence="6">Protein FAR1-RELATED SEQUENCE</fullName>
    </recommendedName>
</protein>
<evidence type="ECO:0000256" key="4">
    <source>
        <dbReference type="ARBA" id="ARBA00022833"/>
    </source>
</evidence>
<evidence type="ECO:0000256" key="3">
    <source>
        <dbReference type="ARBA" id="ARBA00022771"/>
    </source>
</evidence>
<evidence type="ECO:0000256" key="6">
    <source>
        <dbReference type="RuleBase" id="RU367018"/>
    </source>
</evidence>
<comment type="similarity">
    <text evidence="1 6">Belongs to the FHY3/FAR1 family.</text>
</comment>
<dbReference type="Pfam" id="PF03101">
    <property type="entry name" value="FAR1"/>
    <property type="match status" value="1"/>
</dbReference>
<dbReference type="SMART" id="SM00575">
    <property type="entry name" value="ZnF_PMZ"/>
    <property type="match status" value="1"/>
</dbReference>
<dbReference type="InterPro" id="IPR006564">
    <property type="entry name" value="Znf_PMZ"/>
</dbReference>
<organism evidence="9">
    <name type="scientific">Fagus sylvatica</name>
    <name type="common">Beechnut</name>
    <dbReference type="NCBI Taxonomy" id="28930"/>
    <lineage>
        <taxon>Eukaryota</taxon>
        <taxon>Viridiplantae</taxon>
        <taxon>Streptophyta</taxon>
        <taxon>Embryophyta</taxon>
        <taxon>Tracheophyta</taxon>
        <taxon>Spermatophyta</taxon>
        <taxon>Magnoliopsida</taxon>
        <taxon>eudicotyledons</taxon>
        <taxon>Gunneridae</taxon>
        <taxon>Pentapetalae</taxon>
        <taxon>rosids</taxon>
        <taxon>fabids</taxon>
        <taxon>Fagales</taxon>
        <taxon>Fagaceae</taxon>
        <taxon>Fagus</taxon>
    </lineage>
</organism>
<dbReference type="GO" id="GO:0008270">
    <property type="term" value="F:zinc ion binding"/>
    <property type="evidence" value="ECO:0007669"/>
    <property type="project" value="UniProtKB-UniRule"/>
</dbReference>
<dbReference type="PANTHER" id="PTHR31669">
    <property type="entry name" value="PROTEIN FAR1-RELATED SEQUENCE 10-RELATED"/>
    <property type="match status" value="1"/>
</dbReference>
<name>A0A2N9FI68_FAGSY</name>
<accession>A0A2N9FI68</accession>